<evidence type="ECO:0000313" key="2">
    <source>
        <dbReference type="Proteomes" id="UP000092460"/>
    </source>
</evidence>
<sequence length="383" mass="43341">MVFISDVLFSEALKKYPEFVTVKDVCSKWQTIRRSLNRLNKNPKGTRCTRLGAYWYAIELGLQHAANRILNDILAYGERPVEIEETIVQIESEIEDIFEYSSRADNAANVEAQTENNGIVEPAEGRELKFTVNIEALREVVGRLSPHDKAVQVHFDEVYTNGKMRYSRTEDILYEYRSVLFFGIRSLLTTFKVLISATAMAAYNGAPDELDSCLNIAEEAGLEVKAVVCDRTSANLRTMTKFNNGRYQRKRADGTVYTTHHLFDYIHLVHGVHDLMVRSKLFDTSVVTKAHARKLSTSNHLKKRGAWLINTGVGSFKELMQLLTPATVVNLDVAVRRRILHTEKDMRTCKGYSALTKLCKVMHTGKISSAQCEGRKAVLAEVK</sequence>
<dbReference type="AlphaFoldDB" id="A0A1B0B5B9"/>
<dbReference type="Proteomes" id="UP000092460">
    <property type="component" value="Unassembled WGS sequence"/>
</dbReference>
<keyword evidence="2" id="KW-1185">Reference proteome</keyword>
<proteinExistence type="predicted"/>
<dbReference type="EnsemblMetazoa" id="GPPI019400-RA">
    <property type="protein sequence ID" value="GPPI019400-PA"/>
    <property type="gene ID" value="GPPI019400"/>
</dbReference>
<dbReference type="VEuPathDB" id="VectorBase:GPPI019400"/>
<reference evidence="1" key="2">
    <citation type="submission" date="2020-05" db="UniProtKB">
        <authorList>
            <consortium name="EnsemblMetazoa"/>
        </authorList>
    </citation>
    <scope>IDENTIFICATION</scope>
    <source>
        <strain evidence="1">IAEA</strain>
    </source>
</reference>
<protein>
    <submittedName>
        <fullName evidence="1">Uncharacterized protein</fullName>
    </submittedName>
</protein>
<accession>A0A1B0B5B9</accession>
<dbReference type="EMBL" id="JXJN01008665">
    <property type="status" value="NOT_ANNOTATED_CDS"/>
    <property type="molecule type" value="Genomic_DNA"/>
</dbReference>
<organism evidence="1 2">
    <name type="scientific">Glossina palpalis gambiensis</name>
    <dbReference type="NCBI Taxonomy" id="67801"/>
    <lineage>
        <taxon>Eukaryota</taxon>
        <taxon>Metazoa</taxon>
        <taxon>Ecdysozoa</taxon>
        <taxon>Arthropoda</taxon>
        <taxon>Hexapoda</taxon>
        <taxon>Insecta</taxon>
        <taxon>Pterygota</taxon>
        <taxon>Neoptera</taxon>
        <taxon>Endopterygota</taxon>
        <taxon>Diptera</taxon>
        <taxon>Brachycera</taxon>
        <taxon>Muscomorpha</taxon>
        <taxon>Hippoboscoidea</taxon>
        <taxon>Glossinidae</taxon>
        <taxon>Glossina</taxon>
    </lineage>
</organism>
<evidence type="ECO:0000313" key="1">
    <source>
        <dbReference type="EnsemblMetazoa" id="GPPI019400-PA"/>
    </source>
</evidence>
<reference evidence="2" key="1">
    <citation type="submission" date="2015-01" db="EMBL/GenBank/DDBJ databases">
        <authorList>
            <person name="Aksoy S."/>
            <person name="Warren W."/>
            <person name="Wilson R.K."/>
        </authorList>
    </citation>
    <scope>NUCLEOTIDE SEQUENCE [LARGE SCALE GENOMIC DNA]</scope>
    <source>
        <strain evidence="2">IAEA</strain>
    </source>
</reference>
<name>A0A1B0B5B9_9MUSC</name>